<organism evidence="1 2">
    <name type="scientific">Ceutorhynchus assimilis</name>
    <name type="common">cabbage seed weevil</name>
    <dbReference type="NCBI Taxonomy" id="467358"/>
    <lineage>
        <taxon>Eukaryota</taxon>
        <taxon>Metazoa</taxon>
        <taxon>Ecdysozoa</taxon>
        <taxon>Arthropoda</taxon>
        <taxon>Hexapoda</taxon>
        <taxon>Insecta</taxon>
        <taxon>Pterygota</taxon>
        <taxon>Neoptera</taxon>
        <taxon>Endopterygota</taxon>
        <taxon>Coleoptera</taxon>
        <taxon>Polyphaga</taxon>
        <taxon>Cucujiformia</taxon>
        <taxon>Curculionidae</taxon>
        <taxon>Ceutorhynchinae</taxon>
        <taxon>Ceutorhynchus</taxon>
    </lineage>
</organism>
<dbReference type="GO" id="GO:0005576">
    <property type="term" value="C:extracellular region"/>
    <property type="evidence" value="ECO:0007669"/>
    <property type="project" value="UniProtKB-SubCell"/>
</dbReference>
<evidence type="ECO:0008006" key="3">
    <source>
        <dbReference type="Google" id="ProtNLM"/>
    </source>
</evidence>
<dbReference type="InterPro" id="IPR029034">
    <property type="entry name" value="Cystine-knot_cytokine"/>
</dbReference>
<gene>
    <name evidence="1" type="ORF">CEUTPL_LOCUS6141</name>
</gene>
<reference evidence="1" key="1">
    <citation type="submission" date="2022-01" db="EMBL/GenBank/DDBJ databases">
        <authorList>
            <person name="King R."/>
        </authorList>
    </citation>
    <scope>NUCLEOTIDE SEQUENCE</scope>
</reference>
<dbReference type="SUPFAM" id="SSF57501">
    <property type="entry name" value="Cystine-knot cytokines"/>
    <property type="match status" value="1"/>
</dbReference>
<name>A0A9N9QD71_9CUCU</name>
<keyword evidence="2" id="KW-1185">Reference proteome</keyword>
<proteinExistence type="predicted"/>
<accession>A0A9N9QD71</accession>
<dbReference type="AlphaFoldDB" id="A0A9N9QD71"/>
<sequence>MWLISAQIGIPYLNKNKQKAANLADAAPQKLVKFRTRLDEKKKMSTVFIGILVLFVTTIRCDDHTKRCVNRCLQTKNNNLDIYLEYKKAVLQVPMMMTSPPSLPGNTLERHLRHLVSAAVSLRDFQVEPVEESCSSFNFNKTRNNIKCKPRPFILDVVSSQGKVFPDKILTKQCAGFCTGNKRCAPTKTVNVSTSVQILLADRRVRCSTILVPRDVKCKCQCATSRMDCNRNQAFDRNSCVCACTNKNEEKHCYTKIEKFRLHMWDPKTCSCVCRTEQPCSTGKIWDKILCRCSKKT</sequence>
<dbReference type="EMBL" id="OU892278">
    <property type="protein sequence ID" value="CAG9765536.1"/>
    <property type="molecule type" value="Genomic_DNA"/>
</dbReference>
<dbReference type="OrthoDB" id="8878063at2759"/>
<dbReference type="Gene3D" id="2.10.90.10">
    <property type="entry name" value="Cystine-knot cytokines"/>
    <property type="match status" value="1"/>
</dbReference>
<evidence type="ECO:0000313" key="1">
    <source>
        <dbReference type="EMBL" id="CAG9765536.1"/>
    </source>
</evidence>
<protein>
    <recommendedName>
        <fullName evidence="3">Platelet-derived growth factor (PDGF) family profile domain-containing protein</fullName>
    </recommendedName>
</protein>
<dbReference type="Proteomes" id="UP001152799">
    <property type="component" value="Chromosome 2"/>
</dbReference>
<evidence type="ECO:0000313" key="2">
    <source>
        <dbReference type="Proteomes" id="UP001152799"/>
    </source>
</evidence>